<dbReference type="Proteomes" id="UP000243342">
    <property type="component" value="Unassembled WGS sequence"/>
</dbReference>
<feature type="transmembrane region" description="Helical" evidence="1">
    <location>
        <begin position="65"/>
        <end position="83"/>
    </location>
</feature>
<organism evidence="2 3">
    <name type="scientific">Mangrovactinospora gilvigrisea</name>
    <dbReference type="NCBI Taxonomy" id="1428644"/>
    <lineage>
        <taxon>Bacteria</taxon>
        <taxon>Bacillati</taxon>
        <taxon>Actinomycetota</taxon>
        <taxon>Actinomycetes</taxon>
        <taxon>Kitasatosporales</taxon>
        <taxon>Streptomycetaceae</taxon>
        <taxon>Mangrovactinospora</taxon>
    </lineage>
</organism>
<name>A0A1J7BKJ2_9ACTN</name>
<keyword evidence="1" id="KW-0472">Membrane</keyword>
<comment type="caution">
    <text evidence="2">The sequence shown here is derived from an EMBL/GenBank/DDBJ whole genome shotgun (WGS) entry which is preliminary data.</text>
</comment>
<proteinExistence type="predicted"/>
<accession>A0A1J7BKJ2</accession>
<feature type="transmembrane region" description="Helical" evidence="1">
    <location>
        <begin position="95"/>
        <end position="114"/>
    </location>
</feature>
<evidence type="ECO:0000313" key="2">
    <source>
        <dbReference type="EMBL" id="OIV39158.1"/>
    </source>
</evidence>
<evidence type="ECO:0000313" key="3">
    <source>
        <dbReference type="Proteomes" id="UP000243342"/>
    </source>
</evidence>
<dbReference type="STRING" id="1428644.BIV57_02170"/>
<feature type="transmembrane region" description="Helical" evidence="1">
    <location>
        <begin position="12"/>
        <end position="30"/>
    </location>
</feature>
<keyword evidence="1" id="KW-0812">Transmembrane</keyword>
<dbReference type="EMBL" id="MLCF01000006">
    <property type="protein sequence ID" value="OIV39158.1"/>
    <property type="molecule type" value="Genomic_DNA"/>
</dbReference>
<keyword evidence="1" id="KW-1133">Transmembrane helix</keyword>
<protein>
    <recommendedName>
        <fullName evidence="4">NERD domain-containing protein</fullName>
    </recommendedName>
</protein>
<dbReference type="AlphaFoldDB" id="A0A1J7BKJ2"/>
<evidence type="ECO:0008006" key="4">
    <source>
        <dbReference type="Google" id="ProtNLM"/>
    </source>
</evidence>
<sequence length="313" mass="33855">MRIVPRFRRFQPLTALAALACLALLSRLWLTWPAALPRAVFALVCVGAVALPLTAAKPHLKAQTWPVMVPALAFVLPLVYLLYKAPAAQRSSLQVTLAGLLVAYAATLLCGRLAGRARQLDRLVDKDSIRHEIFNNPGAGLTGGAEQAFARMSADAIQAVADLPATRILHALLTPVDPHTAGASVYRVEHAVLRGNRLALVISRNFAPGHFAFGQFGALTWNGRHFDGGETGVRQAVAAFERVLPRSMQVRGFVMIHPADTGAYTFDPAREGEPTVGDSARVREEILRWLSGSSPVVDRRLFGALLPYLQHPG</sequence>
<dbReference type="OrthoDB" id="5242140at2"/>
<feature type="transmembrane region" description="Helical" evidence="1">
    <location>
        <begin position="36"/>
        <end position="53"/>
    </location>
</feature>
<reference evidence="2 3" key="1">
    <citation type="submission" date="2016-10" db="EMBL/GenBank/DDBJ databases">
        <title>Genome sequence of Streptomyces gilvigriseus MUSC 26.</title>
        <authorList>
            <person name="Lee L.-H."/>
            <person name="Ser H.-L."/>
        </authorList>
    </citation>
    <scope>NUCLEOTIDE SEQUENCE [LARGE SCALE GENOMIC DNA]</scope>
    <source>
        <strain evidence="2 3">MUSC 26</strain>
    </source>
</reference>
<dbReference type="PROSITE" id="PS51257">
    <property type="entry name" value="PROKAR_LIPOPROTEIN"/>
    <property type="match status" value="1"/>
</dbReference>
<keyword evidence="3" id="KW-1185">Reference proteome</keyword>
<gene>
    <name evidence="2" type="ORF">BIV57_02170</name>
</gene>
<evidence type="ECO:0000256" key="1">
    <source>
        <dbReference type="SAM" id="Phobius"/>
    </source>
</evidence>